<dbReference type="Proteomes" id="UP000280417">
    <property type="component" value="Unassembled WGS sequence"/>
</dbReference>
<dbReference type="EMBL" id="QMQA01000333">
    <property type="protein sequence ID" value="RLE10143.1"/>
    <property type="molecule type" value="Genomic_DNA"/>
</dbReference>
<gene>
    <name evidence="1" type="ORF">DRJ04_09415</name>
</gene>
<reference evidence="1 2" key="1">
    <citation type="submission" date="2018-06" db="EMBL/GenBank/DDBJ databases">
        <title>Extensive metabolic versatility and redundancy in microbially diverse, dynamic hydrothermal sediments.</title>
        <authorList>
            <person name="Dombrowski N."/>
            <person name="Teske A."/>
            <person name="Baker B.J."/>
        </authorList>
    </citation>
    <scope>NUCLEOTIDE SEQUENCE [LARGE SCALE GENOMIC DNA]</scope>
    <source>
        <strain evidence="1">B3_G15</strain>
    </source>
</reference>
<name>A0A662D8Y8_UNCAE</name>
<dbReference type="AlphaFoldDB" id="A0A662D8Y8"/>
<organism evidence="1 2">
    <name type="scientific">Aerophobetes bacterium</name>
    <dbReference type="NCBI Taxonomy" id="2030807"/>
    <lineage>
        <taxon>Bacteria</taxon>
        <taxon>Candidatus Aerophobota</taxon>
    </lineage>
</organism>
<comment type="caution">
    <text evidence="1">The sequence shown here is derived from an EMBL/GenBank/DDBJ whole genome shotgun (WGS) entry which is preliminary data.</text>
</comment>
<protein>
    <submittedName>
        <fullName evidence="1">Uncharacterized protein</fullName>
    </submittedName>
</protein>
<sequence>MSWQVYEWKFRLKSPLHIGFHKIMHFFKTRPYVPGKPLWAALTAKLTPMLGINDYQKVGEFLKKTFRFGYLYPYVEGKLYIPRYTEEGLKFGDLNQNDFEKKFISSMASTAIEAESLTAEEGMLHEVEFINPYTIDDRKPVYLKGLLWVGEFAENEPKLSIINNELIIKYNEASFNFKNQLANQFQIGGERKYGFGLVELKKINEISTNEFNGWSGKWSEEDEEVYISLNSNNPVWSHVLHSNALNVKGNIEPLVGRDWEADKGAGKKLTSHHGLFWSPGSILLENKTFKITKFGLWKEAD</sequence>
<evidence type="ECO:0000313" key="1">
    <source>
        <dbReference type="EMBL" id="RLE10143.1"/>
    </source>
</evidence>
<proteinExistence type="predicted"/>
<evidence type="ECO:0000313" key="2">
    <source>
        <dbReference type="Proteomes" id="UP000280417"/>
    </source>
</evidence>
<accession>A0A662D8Y8</accession>
<dbReference type="CDD" id="cd09726">
    <property type="entry name" value="RAMP_I_III"/>
    <property type="match status" value="1"/>
</dbReference>